<proteinExistence type="inferred from homology"/>
<dbReference type="PANTHER" id="PTHR43540">
    <property type="entry name" value="PEROXYUREIDOACRYLATE/UREIDOACRYLATE AMIDOHYDROLASE-RELATED"/>
    <property type="match status" value="1"/>
</dbReference>
<dbReference type="CDD" id="cd00431">
    <property type="entry name" value="cysteine_hydrolases"/>
    <property type="match status" value="1"/>
</dbReference>
<dbReference type="InterPro" id="IPR050272">
    <property type="entry name" value="Isochorismatase-like_hydrls"/>
</dbReference>
<evidence type="ECO:0000313" key="6">
    <source>
        <dbReference type="EMBL" id="CAF4044986.1"/>
    </source>
</evidence>
<dbReference type="InterPro" id="IPR000868">
    <property type="entry name" value="Isochorismatase-like_dom"/>
</dbReference>
<dbReference type="Proteomes" id="UP000681722">
    <property type="component" value="Unassembled WGS sequence"/>
</dbReference>
<sequence>MTSIEKNGEIAANRQYAGVCFDFKLKLELELNRLRIELENTELYRLDLENKRCEVLSDGFIQTAEQLFELLKDLSEHNYEIREEKIIKTLQTQPYHGKVQLNIDITILFGEAPPRQWHFTLNLNKIQLDAAKPHSKAQNLRVMIDVLPYTFIFDPIHTALLSIDMQREFIESKGFGSAILGNDSSHLRQVLPTVALLLEWAREIGLVVIHTRESHLPDLSDCPMTKRKRGRTRMSIGDAGPLGRILVRGEPGQAIVADVAPLPTEFVIDKPGKGAFYNTNLAKLLEEKEIHRLIVCGVTTDGCVQTTLREANDRGYECLLVEDATASYTPEFKEITLEMLRSQGGIVCWTAPLNSLPRPQKEE</sequence>
<dbReference type="AlphaFoldDB" id="A0A815B006"/>
<dbReference type="EMBL" id="CAJOBC010020109">
    <property type="protein sequence ID" value="CAF4044986.1"/>
    <property type="molecule type" value="Genomic_DNA"/>
</dbReference>
<accession>A0A815B006</accession>
<name>A0A815B006_9BILA</name>
<evidence type="ECO:0000259" key="4">
    <source>
        <dbReference type="Pfam" id="PF00857"/>
    </source>
</evidence>
<dbReference type="EMBL" id="CAJNOQ010010908">
    <property type="protein sequence ID" value="CAF1264046.1"/>
    <property type="molecule type" value="Genomic_DNA"/>
</dbReference>
<evidence type="ECO:0000313" key="5">
    <source>
        <dbReference type="EMBL" id="CAF1264046.1"/>
    </source>
</evidence>
<evidence type="ECO:0000256" key="3">
    <source>
        <dbReference type="SAM" id="Coils"/>
    </source>
</evidence>
<dbReference type="GO" id="GO:0016787">
    <property type="term" value="F:hydrolase activity"/>
    <property type="evidence" value="ECO:0007669"/>
    <property type="project" value="UniProtKB-KW"/>
</dbReference>
<comment type="similarity">
    <text evidence="1">Belongs to the isochorismatase family.</text>
</comment>
<evidence type="ECO:0000256" key="1">
    <source>
        <dbReference type="ARBA" id="ARBA00006336"/>
    </source>
</evidence>
<gene>
    <name evidence="5" type="ORF">GPM918_LOCUS26752</name>
    <name evidence="6" type="ORF">SRO942_LOCUS26961</name>
</gene>
<dbReference type="InterPro" id="IPR036380">
    <property type="entry name" value="Isochorismatase-like_sf"/>
</dbReference>
<dbReference type="Gene3D" id="3.40.50.850">
    <property type="entry name" value="Isochorismatase-like"/>
    <property type="match status" value="1"/>
</dbReference>
<dbReference type="OrthoDB" id="167809at2759"/>
<reference evidence="5" key="1">
    <citation type="submission" date="2021-02" db="EMBL/GenBank/DDBJ databases">
        <authorList>
            <person name="Nowell W R."/>
        </authorList>
    </citation>
    <scope>NUCLEOTIDE SEQUENCE</scope>
</reference>
<evidence type="ECO:0000313" key="7">
    <source>
        <dbReference type="Proteomes" id="UP000663829"/>
    </source>
</evidence>
<dbReference type="PANTHER" id="PTHR43540:SF9">
    <property type="entry name" value="FAMILY HYDROLASE, PUTATIVE (AFU_ORTHOLOGUE AFUA_2G08700)-RELATED"/>
    <property type="match status" value="1"/>
</dbReference>
<dbReference type="SUPFAM" id="SSF52499">
    <property type="entry name" value="Isochorismatase-like hydrolases"/>
    <property type="match status" value="1"/>
</dbReference>
<dbReference type="Pfam" id="PF00857">
    <property type="entry name" value="Isochorismatase"/>
    <property type="match status" value="1"/>
</dbReference>
<dbReference type="Proteomes" id="UP000663829">
    <property type="component" value="Unassembled WGS sequence"/>
</dbReference>
<feature type="coiled-coil region" evidence="3">
    <location>
        <begin position="24"/>
        <end position="51"/>
    </location>
</feature>
<keyword evidence="7" id="KW-1185">Reference proteome</keyword>
<comment type="caution">
    <text evidence="5">The sequence shown here is derived from an EMBL/GenBank/DDBJ whole genome shotgun (WGS) entry which is preliminary data.</text>
</comment>
<keyword evidence="2" id="KW-0378">Hydrolase</keyword>
<protein>
    <recommendedName>
        <fullName evidence="4">Isochorismatase-like domain-containing protein</fullName>
    </recommendedName>
</protein>
<keyword evidence="3" id="KW-0175">Coiled coil</keyword>
<feature type="domain" description="Isochorismatase-like" evidence="4">
    <location>
        <begin position="158"/>
        <end position="350"/>
    </location>
</feature>
<organism evidence="5 7">
    <name type="scientific">Didymodactylos carnosus</name>
    <dbReference type="NCBI Taxonomy" id="1234261"/>
    <lineage>
        <taxon>Eukaryota</taxon>
        <taxon>Metazoa</taxon>
        <taxon>Spiralia</taxon>
        <taxon>Gnathifera</taxon>
        <taxon>Rotifera</taxon>
        <taxon>Eurotatoria</taxon>
        <taxon>Bdelloidea</taxon>
        <taxon>Philodinida</taxon>
        <taxon>Philodinidae</taxon>
        <taxon>Didymodactylos</taxon>
    </lineage>
</organism>
<evidence type="ECO:0000256" key="2">
    <source>
        <dbReference type="ARBA" id="ARBA00022801"/>
    </source>
</evidence>